<proteinExistence type="predicted"/>
<comment type="caution">
    <text evidence="4">The sequence shown here is derived from an EMBL/GenBank/DDBJ whole genome shotgun (WGS) entry which is preliminary data.</text>
</comment>
<feature type="domain" description="Guanylate-binding protein N-terminal" evidence="3">
    <location>
        <begin position="342"/>
        <end position="491"/>
    </location>
</feature>
<dbReference type="Gene3D" id="3.40.50.300">
    <property type="entry name" value="P-loop containing nucleotide triphosphate hydrolases"/>
    <property type="match status" value="1"/>
</dbReference>
<dbReference type="InterPro" id="IPR027417">
    <property type="entry name" value="P-loop_NTPase"/>
</dbReference>
<feature type="region of interest" description="Disordered" evidence="2">
    <location>
        <begin position="901"/>
        <end position="923"/>
    </location>
</feature>
<name>A0AAV4LT79_BABCB</name>
<evidence type="ECO:0000313" key="4">
    <source>
        <dbReference type="EMBL" id="GIX62276.1"/>
    </source>
</evidence>
<dbReference type="PANTHER" id="PTHR10751">
    <property type="entry name" value="GUANYLATE BINDING PROTEIN"/>
    <property type="match status" value="1"/>
</dbReference>
<dbReference type="GeneID" id="94193757"/>
<evidence type="ECO:0000256" key="2">
    <source>
        <dbReference type="SAM" id="MobiDB-lite"/>
    </source>
</evidence>
<dbReference type="EMBL" id="BPLF01000001">
    <property type="protein sequence ID" value="GIX62276.1"/>
    <property type="molecule type" value="Genomic_DNA"/>
</dbReference>
<accession>A0AAV4LT79</accession>
<feature type="compositionally biased region" description="Acidic residues" evidence="2">
    <location>
        <begin position="518"/>
        <end position="530"/>
    </location>
</feature>
<evidence type="ECO:0000313" key="5">
    <source>
        <dbReference type="Proteomes" id="UP001497744"/>
    </source>
</evidence>
<dbReference type="AlphaFoldDB" id="A0AAV4LT79"/>
<dbReference type="Proteomes" id="UP001497744">
    <property type="component" value="Unassembled WGS sequence"/>
</dbReference>
<feature type="region of interest" description="Disordered" evidence="2">
    <location>
        <begin position="513"/>
        <end position="537"/>
    </location>
</feature>
<organism evidence="4 5">
    <name type="scientific">Babesia caballi</name>
    <dbReference type="NCBI Taxonomy" id="5871"/>
    <lineage>
        <taxon>Eukaryota</taxon>
        <taxon>Sar</taxon>
        <taxon>Alveolata</taxon>
        <taxon>Apicomplexa</taxon>
        <taxon>Aconoidasida</taxon>
        <taxon>Piroplasmida</taxon>
        <taxon>Babesiidae</taxon>
        <taxon>Babesia</taxon>
    </lineage>
</organism>
<protein>
    <submittedName>
        <fullName evidence="4">Guanylate-binding protein, putative</fullName>
    </submittedName>
</protein>
<feature type="coiled-coil region" evidence="1">
    <location>
        <begin position="806"/>
        <end position="833"/>
    </location>
</feature>
<evidence type="ECO:0000256" key="1">
    <source>
        <dbReference type="SAM" id="Coils"/>
    </source>
</evidence>
<dbReference type="RefSeq" id="XP_067714345.1">
    <property type="nucleotide sequence ID" value="XM_067858244.1"/>
</dbReference>
<dbReference type="SUPFAM" id="SSF52540">
    <property type="entry name" value="P-loop containing nucleoside triphosphate hydrolases"/>
    <property type="match status" value="1"/>
</dbReference>
<dbReference type="GO" id="GO:0003924">
    <property type="term" value="F:GTPase activity"/>
    <property type="evidence" value="ECO:0007669"/>
    <property type="project" value="InterPro"/>
</dbReference>
<dbReference type="Pfam" id="PF02263">
    <property type="entry name" value="GBP"/>
    <property type="match status" value="1"/>
</dbReference>
<gene>
    <name evidence="4" type="ORF">BcabD6B2_17110</name>
</gene>
<feature type="region of interest" description="Disordered" evidence="2">
    <location>
        <begin position="241"/>
        <end position="280"/>
    </location>
</feature>
<reference evidence="4 5" key="1">
    <citation type="submission" date="2021-06" db="EMBL/GenBank/DDBJ databases">
        <title>Genome sequence of Babesia caballi.</title>
        <authorList>
            <person name="Yamagishi J."/>
            <person name="Kidaka T."/>
            <person name="Ochi A."/>
        </authorList>
    </citation>
    <scope>NUCLEOTIDE SEQUENCE [LARGE SCALE GENOMIC DNA]</scope>
    <source>
        <strain evidence="4">USDA-D6B2</strain>
    </source>
</reference>
<evidence type="ECO:0000259" key="3">
    <source>
        <dbReference type="Pfam" id="PF02263"/>
    </source>
</evidence>
<keyword evidence="1" id="KW-0175">Coiled coil</keyword>
<dbReference type="InterPro" id="IPR015894">
    <property type="entry name" value="Guanylate-bd_N"/>
</dbReference>
<sequence>MADTAMEAAIAGTRSKTYGSVSNEELVTMYDDLLLAKEVAQCAPAPEENLGDRADTHQMEYQGGQSHSMGAEGALPDSLAQSVAFHISELHFTPPDAPQFGGIDISAGGPPTFGDAGRGARGGSEDGFALPMSFDGLSNNYVVVRNIGSDMQNATLSFGYDDPQYAPSQRSEAIETVNYYIPEPSVMPCVDYNGSGVCGTHRTQCTSINSNMGGDTTASTHGVLTDNEDCVCEREQCSADECSRQSSPGAGGRPAGYRKGYGHRCQRRNPSPVSESAQCSDSDASEDAASAASGAGLFEVPLKVCSMSRIIDPFKGFTKVLTSRAVRLVRFARKGNRTFCRLDRNAANLLQSQIKNLKVVSVSVCGDSKTGKSYLASMLVNQPVKSFRCSEAYDVRDAMNQLQQPAEGTMWAYVGVYQEKFAYIYLDLDGFENNQPERIHMIAFALLLSNCVICSVANPPRTGIYDVVRAMIDMTKSERGGLDFDEKTVNMDQTIEEFKKKASFLMNKQNPLAKSFDGADDGDAGEESDTPSEREETDVWRPPIVHFVFRDSEGHVKCLDERMYTPETLVEQGIFDHYTNIFNCNRKEKAIDFKNDMLDAFEVFSKRKYNTLPSPVLAPAAFNPLQHSAASNAKDALKRIFATLLAPSNAEIMQADVGESSATRFIGAYTPLGQPSLTTIPNHLLNPLFCERLDELKVSVYQDTLAHAQWELQLNGRMFVAYLQLLIAHFNTHGQVKLEEARAMLRDVYVKENESISKDVVVQFFKGLKQHVVTQLPMEPRVLFSRCMRLKQKSLSGFQLRVLGSHAQYREQYEQLEKSLDGLIEKLESKNDKIAVDAATALFDKCAKRMEDKLSSEDYTYDEMLVDIAKLRKMFLQKFTGHSEVTEKVFPQLSQRLHRAFEEHHPRTPMPNVVELSKRYGDQ</sequence>
<dbReference type="GO" id="GO:0005525">
    <property type="term" value="F:GTP binding"/>
    <property type="evidence" value="ECO:0007669"/>
    <property type="project" value="InterPro"/>
</dbReference>
<keyword evidence="5" id="KW-1185">Reference proteome</keyword>